<feature type="chain" id="PRO_5046661167" evidence="1">
    <location>
        <begin position="24"/>
        <end position="567"/>
    </location>
</feature>
<dbReference type="Pfam" id="PF00144">
    <property type="entry name" value="Beta-lactamase"/>
    <property type="match status" value="1"/>
</dbReference>
<dbReference type="InterPro" id="IPR012338">
    <property type="entry name" value="Beta-lactam/transpept-like"/>
</dbReference>
<protein>
    <submittedName>
        <fullName evidence="3">Beta-lactamase family protein</fullName>
    </submittedName>
</protein>
<feature type="signal peptide" evidence="1">
    <location>
        <begin position="1"/>
        <end position="23"/>
    </location>
</feature>
<name>A0ABS7EWH8_9FLAO</name>
<sequence>MIKKCYITPLLAVLFSFCSPKKAQFETNELIGVWSGILFQTESTYDSLILLPANAPVEARLYSKGKETVHHINRKGTNLSFKGPSGLRFDALLSNDSKALHGVLTHDLWAQSLDFENTDDHWVAKIHKPEIIDTDYLVYLEFYKDSAGTVQANIQSNKENRELHFTIDEVLIEGNHIDFKITNDRFGISAEYNTEKRNISLTYGNAGGKREIQLKKLNDNQLEGYLPRSPNENYLYNIPEAPDSTMQTASLEDVGIDRSLLGLMDPKNNKTLEHIHSILITKDGKLVFEEYFHGYDREYLHDVRSAFKSIASLAVGKAMMKNDGLHVENAILDYYPEYDIHDVRKKNITVHHSLTMSTGIQLEDEDKMQWEHEDWVGHKLDLPMAHEPGQVYEYSSGGSNLLTGVIQKSVGTYLPLFFYEELLLPMEIHDFQMLTSPHGRGYLAGSFYMRPIDFTKFGLLVLNKGTWNGEQLIGESWIEKSTTPHIKGSWPKNSDYGYLWRLLEREVGGKQMKTVEAWGNGGQFLIIIPEIEMTITMTGGNYNLFPDMEDRPFSILNEYILPAVQMK</sequence>
<dbReference type="PANTHER" id="PTHR43283">
    <property type="entry name" value="BETA-LACTAMASE-RELATED"/>
    <property type="match status" value="1"/>
</dbReference>
<evidence type="ECO:0000256" key="1">
    <source>
        <dbReference type="SAM" id="SignalP"/>
    </source>
</evidence>
<accession>A0ABS7EWH8</accession>
<evidence type="ECO:0000259" key="2">
    <source>
        <dbReference type="Pfam" id="PF00144"/>
    </source>
</evidence>
<dbReference type="SUPFAM" id="SSF56601">
    <property type="entry name" value="beta-lactamase/transpeptidase-like"/>
    <property type="match status" value="1"/>
</dbReference>
<keyword evidence="4" id="KW-1185">Reference proteome</keyword>
<organism evidence="3 4">
    <name type="scientific">Flagellimonas abyssi</name>
    <dbReference type="NCBI Taxonomy" id="2864871"/>
    <lineage>
        <taxon>Bacteria</taxon>
        <taxon>Pseudomonadati</taxon>
        <taxon>Bacteroidota</taxon>
        <taxon>Flavobacteriia</taxon>
        <taxon>Flavobacteriales</taxon>
        <taxon>Flavobacteriaceae</taxon>
        <taxon>Flagellimonas</taxon>
    </lineage>
</organism>
<dbReference type="Proteomes" id="UP001196136">
    <property type="component" value="Unassembled WGS sequence"/>
</dbReference>
<dbReference type="InterPro" id="IPR050789">
    <property type="entry name" value="Diverse_Enzym_Activities"/>
</dbReference>
<dbReference type="RefSeq" id="WP_220114622.1">
    <property type="nucleotide sequence ID" value="NZ_JAHZSV010000026.1"/>
</dbReference>
<proteinExistence type="predicted"/>
<keyword evidence="1" id="KW-0732">Signal</keyword>
<dbReference type="PANTHER" id="PTHR43283:SF7">
    <property type="entry name" value="BETA-LACTAMASE-RELATED DOMAIN-CONTAINING PROTEIN"/>
    <property type="match status" value="1"/>
</dbReference>
<evidence type="ECO:0000313" key="3">
    <source>
        <dbReference type="EMBL" id="MBW8201183.1"/>
    </source>
</evidence>
<feature type="domain" description="Beta-lactamase-related" evidence="2">
    <location>
        <begin position="277"/>
        <end position="537"/>
    </location>
</feature>
<dbReference type="EMBL" id="JAHZSV010000026">
    <property type="protein sequence ID" value="MBW8201183.1"/>
    <property type="molecule type" value="Genomic_DNA"/>
</dbReference>
<gene>
    <name evidence="3" type="ORF">K1F36_15250</name>
</gene>
<dbReference type="InterPro" id="IPR001466">
    <property type="entry name" value="Beta-lactam-related"/>
</dbReference>
<evidence type="ECO:0000313" key="4">
    <source>
        <dbReference type="Proteomes" id="UP001196136"/>
    </source>
</evidence>
<reference evidence="3 4" key="1">
    <citation type="submission" date="2021-08" db="EMBL/GenBank/DDBJ databases">
        <title>Muricauda profundi sp. nov., a marine bacterium isolated from deep seawater of the Mariana Trench.</title>
        <authorList>
            <person name="Wei Y."/>
        </authorList>
    </citation>
    <scope>NUCLEOTIDE SEQUENCE [LARGE SCALE GENOMIC DNA]</scope>
    <source>
        <strain evidence="3 4">W52</strain>
    </source>
</reference>
<comment type="caution">
    <text evidence="3">The sequence shown here is derived from an EMBL/GenBank/DDBJ whole genome shotgun (WGS) entry which is preliminary data.</text>
</comment>
<dbReference type="Gene3D" id="3.40.710.10">
    <property type="entry name" value="DD-peptidase/beta-lactamase superfamily"/>
    <property type="match status" value="1"/>
</dbReference>